<keyword evidence="1" id="KW-0396">Initiation factor</keyword>
<accession>A0ACB8TRM9</accession>
<dbReference type="EMBL" id="MU274939">
    <property type="protein sequence ID" value="KAI0084693.1"/>
    <property type="molecule type" value="Genomic_DNA"/>
</dbReference>
<protein>
    <submittedName>
        <fullName evidence="1">Eukaryotic translation initiation factor SUI1 family protein</fullName>
    </submittedName>
</protein>
<name>A0ACB8TRM9_9APHY</name>
<reference evidence="1" key="1">
    <citation type="journal article" date="2021" name="Environ. Microbiol.">
        <title>Gene family expansions and transcriptome signatures uncover fungal adaptations to wood decay.</title>
        <authorList>
            <person name="Hage H."/>
            <person name="Miyauchi S."/>
            <person name="Viragh M."/>
            <person name="Drula E."/>
            <person name="Min B."/>
            <person name="Chaduli D."/>
            <person name="Navarro D."/>
            <person name="Favel A."/>
            <person name="Norest M."/>
            <person name="Lesage-Meessen L."/>
            <person name="Balint B."/>
            <person name="Merenyi Z."/>
            <person name="de Eugenio L."/>
            <person name="Morin E."/>
            <person name="Martinez A.T."/>
            <person name="Baldrian P."/>
            <person name="Stursova M."/>
            <person name="Martinez M.J."/>
            <person name="Novotny C."/>
            <person name="Magnuson J.K."/>
            <person name="Spatafora J.W."/>
            <person name="Maurice S."/>
            <person name="Pangilinan J."/>
            <person name="Andreopoulos W."/>
            <person name="LaButti K."/>
            <person name="Hundley H."/>
            <person name="Na H."/>
            <person name="Kuo A."/>
            <person name="Barry K."/>
            <person name="Lipzen A."/>
            <person name="Henrissat B."/>
            <person name="Riley R."/>
            <person name="Ahrendt S."/>
            <person name="Nagy L.G."/>
            <person name="Grigoriev I.V."/>
            <person name="Martin F."/>
            <person name="Rosso M.N."/>
        </authorList>
    </citation>
    <scope>NUCLEOTIDE SEQUENCE</scope>
    <source>
        <strain evidence="1">CBS 384.51</strain>
    </source>
</reference>
<evidence type="ECO:0000313" key="1">
    <source>
        <dbReference type="EMBL" id="KAI0084693.1"/>
    </source>
</evidence>
<sequence>MFKKPCANLKTSAPLRGSDRRKLKQRVISEFNVSNEVGDLLMPEGIQSQKFSTHLNEPGLLYLSSEGDPLWFTLGKGSDALIPTVYTLWKEPNLLPLLTTPAAVVPKLVGGADLMIPGVVQSSAEFSQDQLVAVAQYHRGAVLGYPVAVGHAALSSIALKQADEQDAKGKAVHILHAWKDSLWDMGPSKKLDVPDPRPIVTLEANAHAEADADAIPTVHVAPGVESTDVQLNSEPVETSREEGPSQHAGESQQNQVSTASLPPEEVSSYLRDALLQAISTTIASQSPSLFPISASSFWSNYVLPARPAQISGSNGDVVDTSIVDIKHSTHKSVKTFLKACAKEGLLKLKESKGDVVVTGVFPQNPAVVAHKPYRTLQSVEIKKEKAEQRERQAKEAEEKKKGEIHVVELLKPFGDTIAWFVSAEKDTQDLYTLADVRQILNSYIEAKQLINAHDQQYVNVVEDDALLRAISIKGQDMPDFMKRDDVIKKIQRNMQSWYEIKTEGNEPVRKKGEMVPISVVQKMRQGRKAVTLITGFEPFGLDAEELAEELRKLCSSSTTVSPLQGKSSGLEVMVQGKQMKVIMTYLISKGVPKKWIQGADMLDAKKK</sequence>
<evidence type="ECO:0000313" key="2">
    <source>
        <dbReference type="Proteomes" id="UP001055072"/>
    </source>
</evidence>
<keyword evidence="2" id="KW-1185">Reference proteome</keyword>
<proteinExistence type="predicted"/>
<organism evidence="1 2">
    <name type="scientific">Irpex rosettiformis</name>
    <dbReference type="NCBI Taxonomy" id="378272"/>
    <lineage>
        <taxon>Eukaryota</taxon>
        <taxon>Fungi</taxon>
        <taxon>Dikarya</taxon>
        <taxon>Basidiomycota</taxon>
        <taxon>Agaricomycotina</taxon>
        <taxon>Agaricomycetes</taxon>
        <taxon>Polyporales</taxon>
        <taxon>Irpicaceae</taxon>
        <taxon>Irpex</taxon>
    </lineage>
</organism>
<gene>
    <name evidence="1" type="ORF">BDY19DRAFT_987395</name>
</gene>
<comment type="caution">
    <text evidence="1">The sequence shown here is derived from an EMBL/GenBank/DDBJ whole genome shotgun (WGS) entry which is preliminary data.</text>
</comment>
<dbReference type="Proteomes" id="UP001055072">
    <property type="component" value="Unassembled WGS sequence"/>
</dbReference>
<keyword evidence="1" id="KW-0648">Protein biosynthesis</keyword>